<dbReference type="RefSeq" id="WP_338748285.1">
    <property type="nucleotide sequence ID" value="NZ_CP144913.1"/>
</dbReference>
<evidence type="ECO:0000256" key="1">
    <source>
        <dbReference type="SAM" id="MobiDB-lite"/>
    </source>
</evidence>
<evidence type="ECO:0000313" key="2">
    <source>
        <dbReference type="EMBL" id="WXB75559.1"/>
    </source>
</evidence>
<reference evidence="2 3" key="1">
    <citation type="submission" date="2024-02" db="EMBL/GenBank/DDBJ databases">
        <title>Janibacter sp. nov., isolated from gut of marine sandworm.</title>
        <authorList>
            <person name="Kim B."/>
            <person name="Jun M.O."/>
            <person name="Shin N.-R."/>
        </authorList>
    </citation>
    <scope>NUCLEOTIDE SEQUENCE [LARGE SCALE GENOMIC DNA]</scope>
    <source>
        <strain evidence="2 3">A1S7</strain>
    </source>
</reference>
<keyword evidence="3" id="KW-1185">Reference proteome</keyword>
<feature type="compositionally biased region" description="Basic residues" evidence="1">
    <location>
        <begin position="1"/>
        <end position="11"/>
    </location>
</feature>
<organism evidence="2 3">
    <name type="scientific">Janibacter alittae</name>
    <dbReference type="NCBI Taxonomy" id="3115209"/>
    <lineage>
        <taxon>Bacteria</taxon>
        <taxon>Bacillati</taxon>
        <taxon>Actinomycetota</taxon>
        <taxon>Actinomycetes</taxon>
        <taxon>Micrococcales</taxon>
        <taxon>Intrasporangiaceae</taxon>
        <taxon>Janibacter</taxon>
    </lineage>
</organism>
<proteinExistence type="predicted"/>
<dbReference type="Pfam" id="PF06262">
    <property type="entry name" value="Zincin_1"/>
    <property type="match status" value="1"/>
</dbReference>
<feature type="region of interest" description="Disordered" evidence="1">
    <location>
        <begin position="1"/>
        <end position="23"/>
    </location>
</feature>
<name>A0ABZ2MEU7_9MICO</name>
<dbReference type="InterPro" id="IPR038555">
    <property type="entry name" value="Zincin_1_sf"/>
</dbReference>
<evidence type="ECO:0000313" key="3">
    <source>
        <dbReference type="Proteomes" id="UP001382727"/>
    </source>
</evidence>
<dbReference type="InterPro" id="IPR010428">
    <property type="entry name" value="Zincin_1"/>
</dbReference>
<gene>
    <name evidence="2" type="ORF">V1351_11440</name>
</gene>
<accession>A0ABZ2MEU7</accession>
<dbReference type="EMBL" id="CP144913">
    <property type="protein sequence ID" value="WXB75559.1"/>
    <property type="molecule type" value="Genomic_DNA"/>
</dbReference>
<protein>
    <submittedName>
        <fullName evidence="2">Metallopeptidase family protein</fullName>
    </submittedName>
</protein>
<sequence length="132" mass="14929">MSRHRDRRGHGMRGPLAHPGVPAMTSRAQAFDDLVLDVARRYEPVLGRRWSQVEFAVEEVPPSDPASWEEGVPLARLWPARGRLPARIVVYRRPILTAARGRNHAVIVHDVLVEQIALLLGVAPWEIDPDRR</sequence>
<dbReference type="Gene3D" id="3.30.2010.20">
    <property type="match status" value="1"/>
</dbReference>
<dbReference type="SUPFAM" id="SSF55486">
    <property type="entry name" value="Metalloproteases ('zincins'), catalytic domain"/>
    <property type="match status" value="1"/>
</dbReference>
<dbReference type="CDD" id="cd12954">
    <property type="entry name" value="MMP_TTHA0227_like_1"/>
    <property type="match status" value="1"/>
</dbReference>
<dbReference type="Proteomes" id="UP001382727">
    <property type="component" value="Chromosome"/>
</dbReference>